<feature type="region of interest" description="Disordered" evidence="1">
    <location>
        <begin position="135"/>
        <end position="173"/>
    </location>
</feature>
<dbReference type="OrthoDB" id="337038at2759"/>
<dbReference type="PANTHER" id="PTHR10334">
    <property type="entry name" value="CYSTEINE-RICH SECRETORY PROTEIN-RELATED"/>
    <property type="match status" value="1"/>
</dbReference>
<accession>X8JKB1</accession>
<comment type="caution">
    <text evidence="3">The sequence shown here is derived from an EMBL/GenBank/DDBJ whole genome shotgun (WGS) entry which is preliminary data.</text>
</comment>
<dbReference type="SUPFAM" id="SSF55797">
    <property type="entry name" value="PR-1-like"/>
    <property type="match status" value="1"/>
</dbReference>
<sequence length="486" mass="50461">MQTDAEEPEASGTDKSVLSDTSDSHSEASAPEQALADETGSDASQETDSTDSTDETPAPEPADAEMQTDSKTPEAPGIDKSDPEAPAPEQALAEEPLETSSEEAMETVPAANAKADEVLTPEPADVAMQIDPETPKVSKADAPNPPVSSNGDPEAPVSEQALADKADSETGETASHAPVFALFWKPLQINRVTPTPISTAFKVASTSEAYPPALSKEAVQTSYAAPNSTSTVVNATSTSNTYIPALSKEAVQTSYGAPNSTSTFFKATSTSNAYMPALSKEAVQTSYGAPNSTSTVFMATSTSNAYMPALSKEAVQTSYAAPKATSTVSQTTSSAPCSTASGGIEKAEVDAYLKGHNDIRAQHGASPLMWATDLAMAAAKRAENCVWDNSKGQVGAFGENQAAGTNMGAAAAVKMWTDEASKYNPADPNCSSHFTQVVWKATTEVGCAVKTCNNILPNQPGAANFHVCEYREPGNVSGKFAENVQV</sequence>
<reference evidence="4" key="1">
    <citation type="journal article" date="2014" name="Genome Announc.">
        <title>Draft genome sequence of the plant-pathogenic soil fungus Rhizoctonia solani anastomosis group 3 strain Rhs1AP.</title>
        <authorList>
            <person name="Cubeta M.A."/>
            <person name="Thomas E."/>
            <person name="Dean R.A."/>
            <person name="Jabaji S."/>
            <person name="Neate S.M."/>
            <person name="Tavantzis S."/>
            <person name="Toda T."/>
            <person name="Vilgalys R."/>
            <person name="Bharathan N."/>
            <person name="Fedorova-Abrams N."/>
            <person name="Pakala S.B."/>
            <person name="Pakala S.M."/>
            <person name="Zafar N."/>
            <person name="Joardar V."/>
            <person name="Losada L."/>
            <person name="Nierman W.C."/>
        </authorList>
    </citation>
    <scope>NUCLEOTIDE SEQUENCE [LARGE SCALE GENOMIC DNA]</scope>
    <source>
        <strain evidence="4">AG-3</strain>
    </source>
</reference>
<dbReference type="InterPro" id="IPR035940">
    <property type="entry name" value="CAP_sf"/>
</dbReference>
<proteinExistence type="predicted"/>
<dbReference type="Gene3D" id="3.40.33.10">
    <property type="entry name" value="CAP"/>
    <property type="match status" value="1"/>
</dbReference>
<dbReference type="Proteomes" id="UP000030108">
    <property type="component" value="Unassembled WGS sequence"/>
</dbReference>
<protein>
    <submittedName>
        <fullName evidence="3">Cysteine-rich secretory family protein</fullName>
    </submittedName>
</protein>
<feature type="region of interest" description="Disordered" evidence="1">
    <location>
        <begin position="1"/>
        <end position="120"/>
    </location>
</feature>
<dbReference type="InterPro" id="IPR001283">
    <property type="entry name" value="CRISP-related"/>
</dbReference>
<name>X8JKB1_9AGAM</name>
<dbReference type="Pfam" id="PF00188">
    <property type="entry name" value="CAP"/>
    <property type="match status" value="1"/>
</dbReference>
<evidence type="ECO:0000259" key="2">
    <source>
        <dbReference type="SMART" id="SM00198"/>
    </source>
</evidence>
<evidence type="ECO:0000313" key="4">
    <source>
        <dbReference type="Proteomes" id="UP000030108"/>
    </source>
</evidence>
<feature type="domain" description="SCP" evidence="2">
    <location>
        <begin position="347"/>
        <end position="478"/>
    </location>
</feature>
<dbReference type="EMBL" id="JATN01000316">
    <property type="protein sequence ID" value="EUC63413.1"/>
    <property type="molecule type" value="Genomic_DNA"/>
</dbReference>
<evidence type="ECO:0000256" key="1">
    <source>
        <dbReference type="SAM" id="MobiDB-lite"/>
    </source>
</evidence>
<dbReference type="InterPro" id="IPR014044">
    <property type="entry name" value="CAP_dom"/>
</dbReference>
<dbReference type="SMART" id="SM00198">
    <property type="entry name" value="SCP"/>
    <property type="match status" value="1"/>
</dbReference>
<evidence type="ECO:0000313" key="3">
    <source>
        <dbReference type="EMBL" id="EUC63413.1"/>
    </source>
</evidence>
<dbReference type="PRINTS" id="PR00837">
    <property type="entry name" value="V5TPXLIKE"/>
</dbReference>
<feature type="compositionally biased region" description="Acidic residues" evidence="1">
    <location>
        <begin position="95"/>
        <end position="105"/>
    </location>
</feature>
<organism evidence="3 4">
    <name type="scientific">Rhizoctonia solani AG-3 Rhs1AP</name>
    <dbReference type="NCBI Taxonomy" id="1086054"/>
    <lineage>
        <taxon>Eukaryota</taxon>
        <taxon>Fungi</taxon>
        <taxon>Dikarya</taxon>
        <taxon>Basidiomycota</taxon>
        <taxon>Agaricomycotina</taxon>
        <taxon>Agaricomycetes</taxon>
        <taxon>Cantharellales</taxon>
        <taxon>Ceratobasidiaceae</taxon>
        <taxon>Rhizoctonia</taxon>
    </lineage>
</organism>
<gene>
    <name evidence="3" type="ORF">RSOL_490880</name>
</gene>
<dbReference type="AlphaFoldDB" id="X8JKB1"/>